<reference evidence="2 3" key="1">
    <citation type="submission" date="2019-09" db="EMBL/GenBank/DDBJ databases">
        <authorList>
            <person name="Leyn A S."/>
        </authorList>
    </citation>
    <scope>NUCLEOTIDE SEQUENCE [LARGE SCALE GENOMIC DNA]</scope>
    <source>
        <strain evidence="2">AA231_1</strain>
    </source>
</reference>
<sequence length="53" mass="6139">MNKPFELRVDGAGNCANPAPNRSIPRQPADCPTTSHRLEHLRCRAHRDRQYRQ</sequence>
<name>A0A6I8LQN4_9PSEU</name>
<dbReference type="Proteomes" id="UP000399805">
    <property type="component" value="Unassembled WGS sequence"/>
</dbReference>
<gene>
    <name evidence="2" type="ORF">AA23TX_04184</name>
</gene>
<evidence type="ECO:0000313" key="3">
    <source>
        <dbReference type="Proteomes" id="UP000399805"/>
    </source>
</evidence>
<proteinExistence type="predicted"/>
<evidence type="ECO:0000313" key="2">
    <source>
        <dbReference type="EMBL" id="VVJ19163.1"/>
    </source>
</evidence>
<feature type="region of interest" description="Disordered" evidence="1">
    <location>
        <begin position="1"/>
        <end position="35"/>
    </location>
</feature>
<keyword evidence="3" id="KW-1185">Reference proteome</keyword>
<organism evidence="2 3">
    <name type="scientific">Amycolatopsis camponoti</name>
    <dbReference type="NCBI Taxonomy" id="2606593"/>
    <lineage>
        <taxon>Bacteria</taxon>
        <taxon>Bacillati</taxon>
        <taxon>Actinomycetota</taxon>
        <taxon>Actinomycetes</taxon>
        <taxon>Pseudonocardiales</taxon>
        <taxon>Pseudonocardiaceae</taxon>
        <taxon>Amycolatopsis</taxon>
    </lineage>
</organism>
<evidence type="ECO:0000256" key="1">
    <source>
        <dbReference type="SAM" id="MobiDB-lite"/>
    </source>
</evidence>
<accession>A0A6I8LQN4</accession>
<protein>
    <submittedName>
        <fullName evidence="2">Uncharacterized protein</fullName>
    </submittedName>
</protein>
<dbReference type="EMBL" id="CABVGP010000001">
    <property type="protein sequence ID" value="VVJ19163.1"/>
    <property type="molecule type" value="Genomic_DNA"/>
</dbReference>
<dbReference type="AlphaFoldDB" id="A0A6I8LQN4"/>